<feature type="region of interest" description="Disordered" evidence="1">
    <location>
        <begin position="1"/>
        <end position="39"/>
    </location>
</feature>
<dbReference type="EnsemblMetazoa" id="ACUA020362-RA">
    <property type="protein sequence ID" value="ACUA020362-PA"/>
    <property type="gene ID" value="ACUA020362"/>
</dbReference>
<evidence type="ECO:0000313" key="3">
    <source>
        <dbReference type="Proteomes" id="UP000075883"/>
    </source>
</evidence>
<dbReference type="VEuPathDB" id="VectorBase:ACUA020362"/>
<evidence type="ECO:0000313" key="2">
    <source>
        <dbReference type="EnsemblMetazoa" id="ACUA020362-PA"/>
    </source>
</evidence>
<dbReference type="Proteomes" id="UP000075883">
    <property type="component" value="Unassembled WGS sequence"/>
</dbReference>
<protein>
    <submittedName>
        <fullName evidence="2">Uncharacterized protein</fullName>
    </submittedName>
</protein>
<sequence length="150" mass="15841">MSLKKASRTKSLSLSGDDFPLRPATGTGNVTGKPKAAFSTVKRPEDTLKIMKYIDDNVIGKGVAFLGPYGRRKVLFPNSASLQKAEGQTKVQVASHSRPGLAGLHAVHALRVEHADARLHHAKPSACVPCVDDGEDRADLGSESASAGLQ</sequence>
<proteinExistence type="predicted"/>
<dbReference type="EMBL" id="AXCM01000558">
    <property type="status" value="NOT_ANNOTATED_CDS"/>
    <property type="molecule type" value="Genomic_DNA"/>
</dbReference>
<keyword evidence="3" id="KW-1185">Reference proteome</keyword>
<reference evidence="2" key="2">
    <citation type="submission" date="2020-05" db="UniProtKB">
        <authorList>
            <consortium name="EnsemblMetazoa"/>
        </authorList>
    </citation>
    <scope>IDENTIFICATION</scope>
    <source>
        <strain evidence="2">A-37</strain>
    </source>
</reference>
<evidence type="ECO:0000256" key="1">
    <source>
        <dbReference type="SAM" id="MobiDB-lite"/>
    </source>
</evidence>
<organism evidence="2 3">
    <name type="scientific">Anopheles culicifacies</name>
    <dbReference type="NCBI Taxonomy" id="139723"/>
    <lineage>
        <taxon>Eukaryota</taxon>
        <taxon>Metazoa</taxon>
        <taxon>Ecdysozoa</taxon>
        <taxon>Arthropoda</taxon>
        <taxon>Hexapoda</taxon>
        <taxon>Insecta</taxon>
        <taxon>Pterygota</taxon>
        <taxon>Neoptera</taxon>
        <taxon>Endopterygota</taxon>
        <taxon>Diptera</taxon>
        <taxon>Nematocera</taxon>
        <taxon>Culicoidea</taxon>
        <taxon>Culicidae</taxon>
        <taxon>Anophelinae</taxon>
        <taxon>Anopheles</taxon>
        <taxon>culicifacies species complex</taxon>
    </lineage>
</organism>
<accession>A0A182MKB3</accession>
<name>A0A182MKB3_9DIPT</name>
<dbReference type="AlphaFoldDB" id="A0A182MKB3"/>
<reference evidence="3" key="1">
    <citation type="submission" date="2013-09" db="EMBL/GenBank/DDBJ databases">
        <title>The Genome Sequence of Anopheles culicifacies species A.</title>
        <authorList>
            <consortium name="The Broad Institute Genomics Platform"/>
            <person name="Neafsey D.E."/>
            <person name="Besansky N."/>
            <person name="Howell P."/>
            <person name="Walton C."/>
            <person name="Young S.K."/>
            <person name="Zeng Q."/>
            <person name="Gargeya S."/>
            <person name="Fitzgerald M."/>
            <person name="Haas B."/>
            <person name="Abouelleil A."/>
            <person name="Allen A.W."/>
            <person name="Alvarado L."/>
            <person name="Arachchi H.M."/>
            <person name="Berlin A.M."/>
            <person name="Chapman S.B."/>
            <person name="Gainer-Dewar J."/>
            <person name="Goldberg J."/>
            <person name="Griggs A."/>
            <person name="Gujja S."/>
            <person name="Hansen M."/>
            <person name="Howarth C."/>
            <person name="Imamovic A."/>
            <person name="Ireland A."/>
            <person name="Larimer J."/>
            <person name="McCowan C."/>
            <person name="Murphy C."/>
            <person name="Pearson M."/>
            <person name="Poon T.W."/>
            <person name="Priest M."/>
            <person name="Roberts A."/>
            <person name="Saif S."/>
            <person name="Shea T."/>
            <person name="Sisk P."/>
            <person name="Sykes S."/>
            <person name="Wortman J."/>
            <person name="Nusbaum C."/>
            <person name="Birren B."/>
        </authorList>
    </citation>
    <scope>NUCLEOTIDE SEQUENCE [LARGE SCALE GENOMIC DNA]</scope>
    <source>
        <strain evidence="3">A-37</strain>
    </source>
</reference>